<gene>
    <name evidence="3" type="ORF">H4Q32_003100</name>
</gene>
<evidence type="ECO:0000259" key="2">
    <source>
        <dbReference type="Pfam" id="PF17919"/>
    </source>
</evidence>
<dbReference type="InterPro" id="IPR041577">
    <property type="entry name" value="RT_RNaseH_2"/>
</dbReference>
<protein>
    <submittedName>
        <fullName evidence="3">Retrovirus-related Pol polyprotein</fullName>
    </submittedName>
</protein>
<feature type="domain" description="Reverse transcriptase/retrotransposon-derived protein RNase H-like" evidence="2">
    <location>
        <begin position="78"/>
        <end position="128"/>
    </location>
</feature>
<sequence>MLQRLAQVFERLRQANLKLKPAKCCLFRRQVVYLGHVVSEHVRQFVGLASYYRRFVKDFATVAKPLHNLLRKHARFHWTPESQQAFDKLKELLTTAPILGYPMDSGDLILDTDASNFGIGAVLSQLQQGE</sequence>
<keyword evidence="4" id="KW-1185">Reference proteome</keyword>
<reference evidence="3 4" key="1">
    <citation type="submission" date="2022-01" db="EMBL/GenBank/DDBJ databases">
        <title>A high-quality chromosome-level genome assembly of rohu carp, Labeo rohita.</title>
        <authorList>
            <person name="Arick M.A. II"/>
            <person name="Hsu C.-Y."/>
            <person name="Magbanua Z."/>
            <person name="Pechanova O."/>
            <person name="Grover C."/>
            <person name="Miller E."/>
            <person name="Thrash A."/>
            <person name="Ezzel L."/>
            <person name="Alam S."/>
            <person name="Benzie J."/>
            <person name="Hamilton M."/>
            <person name="Karsi A."/>
            <person name="Lawrence M.L."/>
            <person name="Peterson D.G."/>
        </authorList>
    </citation>
    <scope>NUCLEOTIDE SEQUENCE [LARGE SCALE GENOMIC DNA]</scope>
    <source>
        <strain evidence="4">BAU-BD-2019</strain>
        <tissue evidence="3">Blood</tissue>
    </source>
</reference>
<evidence type="ECO:0000256" key="1">
    <source>
        <dbReference type="ARBA" id="ARBA00023268"/>
    </source>
</evidence>
<keyword evidence="1" id="KW-0511">Multifunctional enzyme</keyword>
<proteinExistence type="predicted"/>
<name>A0ABQ8MPN5_LABRO</name>
<organism evidence="3 4">
    <name type="scientific">Labeo rohita</name>
    <name type="common">Indian major carp</name>
    <name type="synonym">Cyprinus rohita</name>
    <dbReference type="NCBI Taxonomy" id="84645"/>
    <lineage>
        <taxon>Eukaryota</taxon>
        <taxon>Metazoa</taxon>
        <taxon>Chordata</taxon>
        <taxon>Craniata</taxon>
        <taxon>Vertebrata</taxon>
        <taxon>Euteleostomi</taxon>
        <taxon>Actinopterygii</taxon>
        <taxon>Neopterygii</taxon>
        <taxon>Teleostei</taxon>
        <taxon>Ostariophysi</taxon>
        <taxon>Cypriniformes</taxon>
        <taxon>Cyprinidae</taxon>
        <taxon>Labeoninae</taxon>
        <taxon>Labeonini</taxon>
        <taxon>Labeo</taxon>
    </lineage>
</organism>
<dbReference type="Pfam" id="PF17919">
    <property type="entry name" value="RT_RNaseH_2"/>
    <property type="match status" value="1"/>
</dbReference>
<dbReference type="EMBL" id="JACTAM010000005">
    <property type="protein sequence ID" value="KAI2664806.1"/>
    <property type="molecule type" value="Genomic_DNA"/>
</dbReference>
<evidence type="ECO:0000313" key="4">
    <source>
        <dbReference type="Proteomes" id="UP000830375"/>
    </source>
</evidence>
<accession>A0ABQ8MPN5</accession>
<dbReference type="InterPro" id="IPR043502">
    <property type="entry name" value="DNA/RNA_pol_sf"/>
</dbReference>
<dbReference type="SUPFAM" id="SSF56672">
    <property type="entry name" value="DNA/RNA polymerases"/>
    <property type="match status" value="1"/>
</dbReference>
<dbReference type="Proteomes" id="UP000830375">
    <property type="component" value="Unassembled WGS sequence"/>
</dbReference>
<dbReference type="PANTHER" id="PTHR37984:SF5">
    <property type="entry name" value="PROTEIN NYNRIN-LIKE"/>
    <property type="match status" value="1"/>
</dbReference>
<dbReference type="PANTHER" id="PTHR37984">
    <property type="entry name" value="PROTEIN CBG26694"/>
    <property type="match status" value="1"/>
</dbReference>
<comment type="caution">
    <text evidence="3">The sequence shown here is derived from an EMBL/GenBank/DDBJ whole genome shotgun (WGS) entry which is preliminary data.</text>
</comment>
<dbReference type="Gene3D" id="3.30.70.270">
    <property type="match status" value="2"/>
</dbReference>
<dbReference type="InterPro" id="IPR043128">
    <property type="entry name" value="Rev_trsase/Diguanyl_cyclase"/>
</dbReference>
<evidence type="ECO:0000313" key="3">
    <source>
        <dbReference type="EMBL" id="KAI2664806.1"/>
    </source>
</evidence>
<dbReference type="InterPro" id="IPR050951">
    <property type="entry name" value="Retrovirus_Pol_polyprotein"/>
</dbReference>